<feature type="domain" description="Antitoxin SocA-like Panacea" evidence="1">
    <location>
        <begin position="29"/>
        <end position="128"/>
    </location>
</feature>
<comment type="caution">
    <text evidence="2">The sequence shown here is derived from an EMBL/GenBank/DDBJ whole genome shotgun (WGS) entry which is preliminary data.</text>
</comment>
<reference evidence="2 3" key="1">
    <citation type="submission" date="2014-08" db="EMBL/GenBank/DDBJ databases">
        <title>Chaperone-usher fimbriae in a diverse selection of Gallibacterium genomes.</title>
        <authorList>
            <person name="Kudirkiene E."/>
            <person name="Bager R.J."/>
            <person name="Johnson T.J."/>
            <person name="Bojesen A.M."/>
        </authorList>
    </citation>
    <scope>NUCLEOTIDE SEQUENCE [LARGE SCALE GENOMIC DNA]</scope>
    <source>
        <strain evidence="2 3">CCM5976</strain>
    </source>
</reference>
<gene>
    <name evidence="2" type="ORF">P375_11400</name>
</gene>
<keyword evidence="3" id="KW-1185">Reference proteome</keyword>
<name>A0A0A2XC52_9PAST</name>
<dbReference type="InterPro" id="IPR025272">
    <property type="entry name" value="SocA_Panacea"/>
</dbReference>
<sequence>MAYSAKAIANAIIERARAKNIFDISPMKLQKLLFYAQSWNLRVNNQVLFDDPIERWNYGPVVRDVYHEFKNFGDQPITLFATDALGYIPIIKPDDENSWLLIDKILDVYGKYDALQLSNMTHAPDTAWSKGNIGTFISTEELNEGTL</sequence>
<dbReference type="AlphaFoldDB" id="A0A0A2XC52"/>
<dbReference type="EMBL" id="JPXY01000061">
    <property type="protein sequence ID" value="KGQ30006.1"/>
    <property type="molecule type" value="Genomic_DNA"/>
</dbReference>
<evidence type="ECO:0000313" key="3">
    <source>
        <dbReference type="Proteomes" id="UP000030418"/>
    </source>
</evidence>
<dbReference type="Pfam" id="PF13274">
    <property type="entry name" value="SocA_Panacea"/>
    <property type="match status" value="1"/>
</dbReference>
<dbReference type="RefSeq" id="WP_039137060.1">
    <property type="nucleotide sequence ID" value="NZ_JPXY01000061.1"/>
</dbReference>
<protein>
    <recommendedName>
        <fullName evidence="1">Antitoxin SocA-like Panacea domain-containing protein</fullName>
    </recommendedName>
</protein>
<proteinExistence type="predicted"/>
<dbReference type="Proteomes" id="UP000030418">
    <property type="component" value="Unassembled WGS sequence"/>
</dbReference>
<evidence type="ECO:0000313" key="2">
    <source>
        <dbReference type="EMBL" id="KGQ30006.1"/>
    </source>
</evidence>
<accession>A0A0A2XC52</accession>
<organism evidence="2 3">
    <name type="scientific">Gallibacterium genomosp. 2</name>
    <dbReference type="NCBI Taxonomy" id="155517"/>
    <lineage>
        <taxon>Bacteria</taxon>
        <taxon>Pseudomonadati</taxon>
        <taxon>Pseudomonadota</taxon>
        <taxon>Gammaproteobacteria</taxon>
        <taxon>Pasteurellales</taxon>
        <taxon>Pasteurellaceae</taxon>
        <taxon>Gallibacterium</taxon>
    </lineage>
</organism>
<evidence type="ECO:0000259" key="1">
    <source>
        <dbReference type="Pfam" id="PF13274"/>
    </source>
</evidence>